<sequence>MGMVFYGSIAAAIGTGLFFKMQPEDGETSLTQKFRRWHAAYNETWDERNNLHAKLTEKAAVDKALFYDTRHVRTIPLRNAETFNSFAPWNQEVGWTQGNLEEVKAHYWAAHADRKNGSF</sequence>
<dbReference type="PANTHER" id="PTHR42100">
    <property type="entry name" value="OXIDOREDUCTASE 178 KDA SUBUNIT, PUTATIVE (AFU_ORTHOLOGUE AFUA_8G04320)-RELATED"/>
    <property type="match status" value="1"/>
</dbReference>
<reference evidence="1 2" key="1">
    <citation type="journal article" date="2018" name="Nat. Ecol. Evol.">
        <title>Pezizomycetes genomes reveal the molecular basis of ectomycorrhizal truffle lifestyle.</title>
        <authorList>
            <person name="Murat C."/>
            <person name="Payen T."/>
            <person name="Noel B."/>
            <person name="Kuo A."/>
            <person name="Morin E."/>
            <person name="Chen J."/>
            <person name="Kohler A."/>
            <person name="Krizsan K."/>
            <person name="Balestrini R."/>
            <person name="Da Silva C."/>
            <person name="Montanini B."/>
            <person name="Hainaut M."/>
            <person name="Levati E."/>
            <person name="Barry K.W."/>
            <person name="Belfiori B."/>
            <person name="Cichocki N."/>
            <person name="Clum A."/>
            <person name="Dockter R.B."/>
            <person name="Fauchery L."/>
            <person name="Guy J."/>
            <person name="Iotti M."/>
            <person name="Le Tacon F."/>
            <person name="Lindquist E.A."/>
            <person name="Lipzen A."/>
            <person name="Malagnac F."/>
            <person name="Mello A."/>
            <person name="Molinier V."/>
            <person name="Miyauchi S."/>
            <person name="Poulain J."/>
            <person name="Riccioni C."/>
            <person name="Rubini A."/>
            <person name="Sitrit Y."/>
            <person name="Splivallo R."/>
            <person name="Traeger S."/>
            <person name="Wang M."/>
            <person name="Zifcakova L."/>
            <person name="Wipf D."/>
            <person name="Zambonelli A."/>
            <person name="Paolocci F."/>
            <person name="Nowrousian M."/>
            <person name="Ottonello S."/>
            <person name="Baldrian P."/>
            <person name="Spatafora J.W."/>
            <person name="Henrissat B."/>
            <person name="Nagy L.G."/>
            <person name="Aury J.M."/>
            <person name="Wincker P."/>
            <person name="Grigoriev I.V."/>
            <person name="Bonfante P."/>
            <person name="Martin F.M."/>
        </authorList>
    </citation>
    <scope>NUCLEOTIDE SEQUENCE [LARGE SCALE GENOMIC DNA]</scope>
    <source>
        <strain evidence="1 2">RN42</strain>
    </source>
</reference>
<proteinExistence type="predicted"/>
<dbReference type="PANTHER" id="PTHR42100:SF1">
    <property type="entry name" value="OXIDOREDUCTASE 178 KDA SUBUNIT, PUTATIVE (AFU_ORTHOLOGUE AFUA_8G04320)-RELATED"/>
    <property type="match status" value="1"/>
</dbReference>
<dbReference type="EMBL" id="ML119663">
    <property type="protein sequence ID" value="RPA83662.1"/>
    <property type="molecule type" value="Genomic_DNA"/>
</dbReference>
<keyword evidence="2" id="KW-1185">Reference proteome</keyword>
<organism evidence="1 2">
    <name type="scientific">Ascobolus immersus RN42</name>
    <dbReference type="NCBI Taxonomy" id="1160509"/>
    <lineage>
        <taxon>Eukaryota</taxon>
        <taxon>Fungi</taxon>
        <taxon>Dikarya</taxon>
        <taxon>Ascomycota</taxon>
        <taxon>Pezizomycotina</taxon>
        <taxon>Pezizomycetes</taxon>
        <taxon>Pezizales</taxon>
        <taxon>Ascobolaceae</taxon>
        <taxon>Ascobolus</taxon>
    </lineage>
</organism>
<dbReference type="AlphaFoldDB" id="A0A3N4IC42"/>
<dbReference type="InterPro" id="IPR034444">
    <property type="entry name" value="Nuo17.8"/>
</dbReference>
<evidence type="ECO:0008006" key="3">
    <source>
        <dbReference type="Google" id="ProtNLM"/>
    </source>
</evidence>
<accession>A0A3N4IC42</accession>
<name>A0A3N4IC42_ASCIM</name>
<evidence type="ECO:0000313" key="1">
    <source>
        <dbReference type="EMBL" id="RPA83662.1"/>
    </source>
</evidence>
<dbReference type="STRING" id="1160509.A0A3N4IC42"/>
<protein>
    <recommendedName>
        <fullName evidence="3">NADH-ubiquinone oxidoreductase 17.8 kDa subunit</fullName>
    </recommendedName>
</protein>
<dbReference type="Proteomes" id="UP000275078">
    <property type="component" value="Unassembled WGS sequence"/>
</dbReference>
<gene>
    <name evidence="1" type="ORF">BJ508DRAFT_304537</name>
</gene>
<dbReference type="GO" id="GO:0005739">
    <property type="term" value="C:mitochondrion"/>
    <property type="evidence" value="ECO:0007669"/>
    <property type="project" value="InterPro"/>
</dbReference>
<evidence type="ECO:0000313" key="2">
    <source>
        <dbReference type="Proteomes" id="UP000275078"/>
    </source>
</evidence>